<name>A0A5C7J5Q4_9BACT</name>
<sequence>MITPALYMPTVTALIDDDSLYIENIADLLPSELSPRVVEPEELHLGNEHLFCLATEKNTHNYSSKSSLLKYFKDNIKNPPVSTLVVDYGMRPIDGLEILKNINSPFIQKILISNLVSKERVIEAINSGIIHCYISKIDQNFIDTLAHGIKRAQINFFRQLSTLFPDFYCEENPLLEPESSKIFSLIQTQHNAQYYEPIDSFKRFIFYNDRFENLVNLEIVSEEHISALISGHHGESTPNEIIELIKSGAAIPCFMNDRLPDGKVWHKFLRASHILHGKKKYFYSIHKDLT</sequence>
<dbReference type="EMBL" id="SSDS01000060">
    <property type="protein sequence ID" value="TXG76895.1"/>
    <property type="molecule type" value="Genomic_DNA"/>
</dbReference>
<organism evidence="1 2">
    <name type="scientific">Candidatus Dojkabacteria bacterium</name>
    <dbReference type="NCBI Taxonomy" id="2099670"/>
    <lineage>
        <taxon>Bacteria</taxon>
        <taxon>Candidatus Dojkabacteria</taxon>
    </lineage>
</organism>
<evidence type="ECO:0000313" key="1">
    <source>
        <dbReference type="EMBL" id="TXG76895.1"/>
    </source>
</evidence>
<comment type="caution">
    <text evidence="1">The sequence shown here is derived from an EMBL/GenBank/DDBJ whole genome shotgun (WGS) entry which is preliminary data.</text>
</comment>
<reference evidence="1 2" key="1">
    <citation type="submission" date="2018-09" db="EMBL/GenBank/DDBJ databases">
        <title>Metagenome Assembled Genomes from an Advanced Water Purification Facility.</title>
        <authorList>
            <person name="Stamps B.W."/>
            <person name="Spear J.R."/>
        </authorList>
    </citation>
    <scope>NUCLEOTIDE SEQUENCE [LARGE SCALE GENOMIC DNA]</scope>
    <source>
        <strain evidence="1">Bin_63_2</strain>
    </source>
</reference>
<dbReference type="Proteomes" id="UP000321026">
    <property type="component" value="Unassembled WGS sequence"/>
</dbReference>
<proteinExistence type="predicted"/>
<gene>
    <name evidence="1" type="ORF">E6Q11_03745</name>
</gene>
<accession>A0A5C7J5Q4</accession>
<dbReference type="AlphaFoldDB" id="A0A5C7J5Q4"/>
<protein>
    <submittedName>
        <fullName evidence="1">Response regulator</fullName>
    </submittedName>
</protein>
<dbReference type="Gene3D" id="3.40.50.2300">
    <property type="match status" value="1"/>
</dbReference>
<evidence type="ECO:0000313" key="2">
    <source>
        <dbReference type="Proteomes" id="UP000321026"/>
    </source>
</evidence>